<dbReference type="PANTHER" id="PTHR42887">
    <property type="entry name" value="OS12G0638800 PROTEIN"/>
    <property type="match status" value="1"/>
</dbReference>
<dbReference type="Pfam" id="PF22780">
    <property type="entry name" value="HI0933_like_1st"/>
    <property type="match status" value="1"/>
</dbReference>
<evidence type="ECO:0000313" key="3">
    <source>
        <dbReference type="EMBL" id="KAK8914617.1"/>
    </source>
</evidence>
<name>A0AAP0AUC0_9ASPA</name>
<dbReference type="SUPFAM" id="SSF160996">
    <property type="entry name" value="HI0933 insert domain-like"/>
    <property type="match status" value="1"/>
</dbReference>
<reference evidence="3 4" key="1">
    <citation type="journal article" date="2022" name="Nat. Plants">
        <title>Genomes of leafy and leafless Platanthera orchids illuminate the evolution of mycoheterotrophy.</title>
        <authorList>
            <person name="Li M.H."/>
            <person name="Liu K.W."/>
            <person name="Li Z."/>
            <person name="Lu H.C."/>
            <person name="Ye Q.L."/>
            <person name="Zhang D."/>
            <person name="Wang J.Y."/>
            <person name="Li Y.F."/>
            <person name="Zhong Z.M."/>
            <person name="Liu X."/>
            <person name="Yu X."/>
            <person name="Liu D.K."/>
            <person name="Tu X.D."/>
            <person name="Liu B."/>
            <person name="Hao Y."/>
            <person name="Liao X.Y."/>
            <person name="Jiang Y.T."/>
            <person name="Sun W.H."/>
            <person name="Chen J."/>
            <person name="Chen Y.Q."/>
            <person name="Ai Y."/>
            <person name="Zhai J.W."/>
            <person name="Wu S.S."/>
            <person name="Zhou Z."/>
            <person name="Hsiao Y.Y."/>
            <person name="Wu W.L."/>
            <person name="Chen Y.Y."/>
            <person name="Lin Y.F."/>
            <person name="Hsu J.L."/>
            <person name="Li C.Y."/>
            <person name="Wang Z.W."/>
            <person name="Zhao X."/>
            <person name="Zhong W.Y."/>
            <person name="Ma X.K."/>
            <person name="Ma L."/>
            <person name="Huang J."/>
            <person name="Chen G.Z."/>
            <person name="Huang M.Z."/>
            <person name="Huang L."/>
            <person name="Peng D.H."/>
            <person name="Luo Y.B."/>
            <person name="Zou S.Q."/>
            <person name="Chen S.P."/>
            <person name="Lan S."/>
            <person name="Tsai W.C."/>
            <person name="Van de Peer Y."/>
            <person name="Liu Z.J."/>
        </authorList>
    </citation>
    <scope>NUCLEOTIDE SEQUENCE [LARGE SCALE GENOMIC DNA]</scope>
    <source>
        <strain evidence="3">Lor287</strain>
    </source>
</reference>
<proteinExistence type="predicted"/>
<sequence length="776" mass="86453">MLQDILSQSSFTPSLASPIYTSTSSIPSFPLSEPSIPSFSMPPAPAIVLPTTFSPTSAQAPLEHVDLSALADRLYELLAPKLTSLLETTLAPLLTHVKELSSELSSFSLSQAITSSGCLDSVLPESRQGEMPSEVVVVPESAPAFAMDLQSLLSVFDTVYLRSLPVPHTEDLSKAIVPISVCDPSQIEAYLKLQEKYIKSIDDLYDNPQSSESDQFQTDSDDSANAIAKKRKARSKAMMSVPPAQAKDSNDIPYYILHDCPISEPWMQYSKNQSKAMKKRRKLNKYEKGSSQYQPPPPPPLDFGSGSAPQAPVSRQSSSQSYQKYYQRGQHQRGYQSRRGQYRGSQRGHRFHHREGQGHTDSTSGPFPYKLKDAVVSRTPPTDSESINRYEPPVSFEDPENNPLSWTTRMKELAALDQIKKAREQGKDTSNITTLSDQRKKELEKYTSRKFFNPEDYMKLHPEAVVPRPRSQTSLGAEDDRRSKKEALNPNREIMFKKGTEKCAFLHGEQITLPKVKAKLKLDNICKNQPELTEVGPMLVTHWGLSGPVILRLSAWGARDLFLFEYKVELTYQIRNGSPVHKNIPAQRGSGEGSRHKSEFQCLLCKFLVVYLPTFVKVTGVFYLSFGEIIPAFAKLLCETIPRWTPITLLHLVDSIPTGSLSFLSSGQQNPERNSHHLLPLGVPAFVQGSGCANWPPDFSSSPIQNFSCRILASLGLELDCQLHSSPSIDYPRRIAPSDRPFHCNTAFQVYFQLSPVVYLQLEASSSIPKSPGTPN</sequence>
<gene>
    <name evidence="3" type="ORF">KSP39_PZI023461</name>
</gene>
<organism evidence="3 4">
    <name type="scientific">Platanthera zijinensis</name>
    <dbReference type="NCBI Taxonomy" id="2320716"/>
    <lineage>
        <taxon>Eukaryota</taxon>
        <taxon>Viridiplantae</taxon>
        <taxon>Streptophyta</taxon>
        <taxon>Embryophyta</taxon>
        <taxon>Tracheophyta</taxon>
        <taxon>Spermatophyta</taxon>
        <taxon>Magnoliopsida</taxon>
        <taxon>Liliopsida</taxon>
        <taxon>Asparagales</taxon>
        <taxon>Orchidaceae</taxon>
        <taxon>Orchidoideae</taxon>
        <taxon>Orchideae</taxon>
        <taxon>Orchidinae</taxon>
        <taxon>Platanthera</taxon>
    </lineage>
</organism>
<feature type="compositionally biased region" description="Basic and acidic residues" evidence="1">
    <location>
        <begin position="478"/>
        <end position="487"/>
    </location>
</feature>
<evidence type="ECO:0000313" key="4">
    <source>
        <dbReference type="Proteomes" id="UP001418222"/>
    </source>
</evidence>
<dbReference type="PANTHER" id="PTHR42887:SF2">
    <property type="entry name" value="OS12G0638800 PROTEIN"/>
    <property type="match status" value="1"/>
</dbReference>
<feature type="domain" description="RsdA/BaiN/AoA(So)-like insert" evidence="2">
    <location>
        <begin position="520"/>
        <end position="574"/>
    </location>
</feature>
<dbReference type="InterPro" id="IPR004792">
    <property type="entry name" value="BaiN-like"/>
</dbReference>
<dbReference type="Gene3D" id="2.40.30.10">
    <property type="entry name" value="Translation factors"/>
    <property type="match status" value="1"/>
</dbReference>
<comment type="caution">
    <text evidence="3">The sequence shown here is derived from an EMBL/GenBank/DDBJ whole genome shotgun (WGS) entry which is preliminary data.</text>
</comment>
<accession>A0AAP0AUC0</accession>
<keyword evidence="4" id="KW-1185">Reference proteome</keyword>
<dbReference type="Proteomes" id="UP001418222">
    <property type="component" value="Unassembled WGS sequence"/>
</dbReference>
<dbReference type="AlphaFoldDB" id="A0AAP0AUC0"/>
<protein>
    <recommendedName>
        <fullName evidence="2">RsdA/BaiN/AoA(So)-like insert domain-containing protein</fullName>
    </recommendedName>
</protein>
<dbReference type="EMBL" id="JBBWWQ010000021">
    <property type="protein sequence ID" value="KAK8914617.1"/>
    <property type="molecule type" value="Genomic_DNA"/>
</dbReference>
<evidence type="ECO:0000256" key="1">
    <source>
        <dbReference type="SAM" id="MobiDB-lite"/>
    </source>
</evidence>
<feature type="region of interest" description="Disordered" evidence="1">
    <location>
        <begin position="466"/>
        <end position="488"/>
    </location>
</feature>
<feature type="compositionally biased region" description="Polar residues" evidence="1">
    <location>
        <begin position="208"/>
        <end position="218"/>
    </location>
</feature>
<dbReference type="InterPro" id="IPR055178">
    <property type="entry name" value="RsdA/BaiN/AoA(So)-like_dom"/>
</dbReference>
<feature type="region of interest" description="Disordered" evidence="1">
    <location>
        <begin position="271"/>
        <end position="403"/>
    </location>
</feature>
<feature type="region of interest" description="Disordered" evidence="1">
    <location>
        <begin position="208"/>
        <end position="245"/>
    </location>
</feature>
<feature type="compositionally biased region" description="Low complexity" evidence="1">
    <location>
        <begin position="314"/>
        <end position="345"/>
    </location>
</feature>
<evidence type="ECO:0000259" key="2">
    <source>
        <dbReference type="Pfam" id="PF22780"/>
    </source>
</evidence>